<dbReference type="CDD" id="cd22268">
    <property type="entry name" value="DPBB_RlpA-like"/>
    <property type="match status" value="1"/>
</dbReference>
<comment type="subcellular location">
    <subcellularLocation>
        <location evidence="4">Cell membrane</location>
        <topology evidence="4">Lipid-anchor</topology>
    </subcellularLocation>
</comment>
<dbReference type="FunFam" id="2.40.40.10:FF:000003">
    <property type="entry name" value="Endolytic peptidoglycan transglycosylase RlpA"/>
    <property type="match status" value="1"/>
</dbReference>
<evidence type="ECO:0000256" key="3">
    <source>
        <dbReference type="ARBA" id="ARBA00023316"/>
    </source>
</evidence>
<evidence type="ECO:0000256" key="5">
    <source>
        <dbReference type="RuleBase" id="RU003495"/>
    </source>
</evidence>
<dbReference type="Gene3D" id="2.40.40.10">
    <property type="entry name" value="RlpA-like domain"/>
    <property type="match status" value="1"/>
</dbReference>
<dbReference type="STRING" id="1122124.GCA_000423165_00869"/>
<dbReference type="GO" id="GO:0042834">
    <property type="term" value="F:peptidoglycan binding"/>
    <property type="evidence" value="ECO:0007669"/>
    <property type="project" value="InterPro"/>
</dbReference>
<dbReference type="EC" id="4.2.2.-" evidence="4"/>
<dbReference type="PROSITE" id="PS51257">
    <property type="entry name" value="PROKAR_LIPOPROTEIN"/>
    <property type="match status" value="1"/>
</dbReference>
<dbReference type="RefSeq" id="WP_026861874.1">
    <property type="nucleotide sequence ID" value="NZ_PIQE01000001.1"/>
</dbReference>
<keyword evidence="4" id="KW-1003">Cell membrane</keyword>
<keyword evidence="1 6" id="KW-0732">Signal</keyword>
<evidence type="ECO:0000256" key="6">
    <source>
        <dbReference type="SAM" id="SignalP"/>
    </source>
</evidence>
<dbReference type="GO" id="GO:0008932">
    <property type="term" value="F:lytic endotransglycosylase activity"/>
    <property type="evidence" value="ECO:0007669"/>
    <property type="project" value="UniProtKB-UniRule"/>
</dbReference>
<dbReference type="GO" id="GO:0009279">
    <property type="term" value="C:cell outer membrane"/>
    <property type="evidence" value="ECO:0007669"/>
    <property type="project" value="TreeGrafter"/>
</dbReference>
<dbReference type="EMBL" id="PIQE01000001">
    <property type="protein sequence ID" value="RUO74263.1"/>
    <property type="molecule type" value="Genomic_DNA"/>
</dbReference>
<feature type="domain" description="SPOR" evidence="7">
    <location>
        <begin position="190"/>
        <end position="267"/>
    </location>
</feature>
<dbReference type="HAMAP" id="MF_02071">
    <property type="entry name" value="RlpA"/>
    <property type="match status" value="1"/>
</dbReference>
<dbReference type="PANTHER" id="PTHR34183:SF1">
    <property type="entry name" value="ENDOLYTIC PEPTIDOGLYCAN TRANSGLYCOSYLASE RLPA"/>
    <property type="match status" value="1"/>
</dbReference>
<keyword evidence="9" id="KW-1185">Reference proteome</keyword>
<dbReference type="AlphaFoldDB" id="A0A432Z8N1"/>
<dbReference type="InterPro" id="IPR007730">
    <property type="entry name" value="SPOR-like_dom"/>
</dbReference>
<sequence>MIRLASLLLLILFLGGCSSSSPTSSGRYSQEHDSIPTRLPNADELIEPIPRSEPPSPQGNRTYSLFGKTYAIIPDARGHVEEGYASWYGEKFHGHLTSNGETYDMYAMSAAHKTLPLPTYVRVTNLANNRAVVVRVNDRGPFHGNRVLDLSYVAAYKLGMLQKGTAKVRIEALHPDASNQQLAVTAPLAATEEAQFYIQVVAGSNADRLNSEAEKLAQTYAVPATTQTKSGLYAVMLGPFAVMQTEKLLEQLRADGYHDVFRVPVTP</sequence>
<keyword evidence="4" id="KW-0449">Lipoprotein</keyword>
<name>A0A432Z8N1_9GAMM</name>
<feature type="signal peptide" evidence="6">
    <location>
        <begin position="1"/>
        <end position="20"/>
    </location>
</feature>
<gene>
    <name evidence="4" type="primary">rlpA</name>
    <name evidence="8" type="ORF">CWI80_02650</name>
</gene>
<dbReference type="InterPro" id="IPR009009">
    <property type="entry name" value="RlpA-like_DPBB"/>
</dbReference>
<evidence type="ECO:0000256" key="1">
    <source>
        <dbReference type="ARBA" id="ARBA00022729"/>
    </source>
</evidence>
<evidence type="ECO:0000259" key="7">
    <source>
        <dbReference type="PROSITE" id="PS51724"/>
    </source>
</evidence>
<accession>A0A432Z8N1</accession>
<dbReference type="PROSITE" id="PS51724">
    <property type="entry name" value="SPOR"/>
    <property type="match status" value="1"/>
</dbReference>
<dbReference type="Proteomes" id="UP000287022">
    <property type="component" value="Unassembled WGS sequence"/>
</dbReference>
<dbReference type="PANTHER" id="PTHR34183">
    <property type="entry name" value="ENDOLYTIC PEPTIDOGLYCAN TRANSGLYCOSYLASE RLPA"/>
    <property type="match status" value="1"/>
</dbReference>
<dbReference type="GO" id="GO:0005886">
    <property type="term" value="C:plasma membrane"/>
    <property type="evidence" value="ECO:0007669"/>
    <property type="project" value="UniProtKB-SubCell"/>
</dbReference>
<evidence type="ECO:0000256" key="2">
    <source>
        <dbReference type="ARBA" id="ARBA00023239"/>
    </source>
</evidence>
<dbReference type="InterPro" id="IPR034718">
    <property type="entry name" value="RlpA"/>
</dbReference>
<dbReference type="InterPro" id="IPR012997">
    <property type="entry name" value="RplA"/>
</dbReference>
<proteinExistence type="inferred from homology"/>
<comment type="caution">
    <text evidence="8">The sequence shown here is derived from an EMBL/GenBank/DDBJ whole genome shotgun (WGS) entry which is preliminary data.</text>
</comment>
<dbReference type="SUPFAM" id="SSF110997">
    <property type="entry name" value="Sporulation related repeat"/>
    <property type="match status" value="1"/>
</dbReference>
<keyword evidence="4" id="KW-0472">Membrane</keyword>
<dbReference type="GO" id="GO:0071555">
    <property type="term" value="P:cell wall organization"/>
    <property type="evidence" value="ECO:0007669"/>
    <property type="project" value="UniProtKB-KW"/>
</dbReference>
<protein>
    <recommendedName>
        <fullName evidence="4">Endolytic peptidoglycan transglycosylase RlpA</fullName>
        <ecNumber evidence="4">4.2.2.-</ecNumber>
    </recommendedName>
</protein>
<reference evidence="9" key="1">
    <citation type="journal article" date="2018" name="Front. Microbiol.">
        <title>Genome-Based Analysis Reveals the Taxonomy and Diversity of the Family Idiomarinaceae.</title>
        <authorList>
            <person name="Liu Y."/>
            <person name="Lai Q."/>
            <person name="Shao Z."/>
        </authorList>
    </citation>
    <scope>NUCLEOTIDE SEQUENCE [LARGE SCALE GENOMIC DNA]</scope>
    <source>
        <strain evidence="9">c121</strain>
    </source>
</reference>
<organism evidence="8 9">
    <name type="scientific">Pseudidiomarina sediminum</name>
    <dbReference type="NCBI Taxonomy" id="431675"/>
    <lineage>
        <taxon>Bacteria</taxon>
        <taxon>Pseudomonadati</taxon>
        <taxon>Pseudomonadota</taxon>
        <taxon>Gammaproteobacteria</taxon>
        <taxon>Alteromonadales</taxon>
        <taxon>Idiomarinaceae</taxon>
        <taxon>Pseudidiomarina</taxon>
    </lineage>
</organism>
<dbReference type="SUPFAM" id="SSF50685">
    <property type="entry name" value="Barwin-like endoglucanases"/>
    <property type="match status" value="1"/>
</dbReference>
<dbReference type="NCBIfam" id="TIGR00413">
    <property type="entry name" value="rlpA"/>
    <property type="match status" value="1"/>
</dbReference>
<comment type="function">
    <text evidence="4">Lytic transglycosylase with a strong preference for naked glycan strands that lack stem peptides.</text>
</comment>
<comment type="similarity">
    <text evidence="4 5">Belongs to the RlpA family.</text>
</comment>
<keyword evidence="3 4" id="KW-0961">Cell wall biogenesis/degradation</keyword>
<dbReference type="Pfam" id="PF03330">
    <property type="entry name" value="DPBB_1"/>
    <property type="match status" value="1"/>
</dbReference>
<evidence type="ECO:0000256" key="4">
    <source>
        <dbReference type="HAMAP-Rule" id="MF_02071"/>
    </source>
</evidence>
<evidence type="ECO:0000313" key="8">
    <source>
        <dbReference type="EMBL" id="RUO74263.1"/>
    </source>
</evidence>
<keyword evidence="2 4" id="KW-0456">Lyase</keyword>
<dbReference type="GO" id="GO:0000270">
    <property type="term" value="P:peptidoglycan metabolic process"/>
    <property type="evidence" value="ECO:0007669"/>
    <property type="project" value="UniProtKB-UniRule"/>
</dbReference>
<keyword evidence="4" id="KW-0564">Palmitate</keyword>
<dbReference type="Gene3D" id="3.30.70.1070">
    <property type="entry name" value="Sporulation related repeat"/>
    <property type="match status" value="1"/>
</dbReference>
<feature type="chain" id="PRO_5019600068" description="Endolytic peptidoglycan transglycosylase RlpA" evidence="6">
    <location>
        <begin position="21"/>
        <end position="267"/>
    </location>
</feature>
<dbReference type="Pfam" id="PF05036">
    <property type="entry name" value="SPOR"/>
    <property type="match status" value="1"/>
</dbReference>
<dbReference type="InterPro" id="IPR036680">
    <property type="entry name" value="SPOR-like_sf"/>
</dbReference>
<evidence type="ECO:0000313" key="9">
    <source>
        <dbReference type="Proteomes" id="UP000287022"/>
    </source>
</evidence>
<dbReference type="InterPro" id="IPR036908">
    <property type="entry name" value="RlpA-like_sf"/>
</dbReference>